<name>A0AAQ1G676_9GAMM</name>
<gene>
    <name evidence="2" type="ORF">SAMN05216586_103157</name>
</gene>
<keyword evidence="1" id="KW-1133">Transmembrane helix</keyword>
<proteinExistence type="predicted"/>
<keyword evidence="1" id="KW-0812">Transmembrane</keyword>
<dbReference type="AlphaFoldDB" id="A0AAQ1G676"/>
<feature type="transmembrane region" description="Helical" evidence="1">
    <location>
        <begin position="12"/>
        <end position="29"/>
    </location>
</feature>
<keyword evidence="3" id="KW-1185">Reference proteome</keyword>
<dbReference type="RefSeq" id="WP_088275130.1">
    <property type="nucleotide sequence ID" value="NZ_AP027273.1"/>
</dbReference>
<evidence type="ECO:0000313" key="2">
    <source>
        <dbReference type="EMBL" id="SEG08099.1"/>
    </source>
</evidence>
<reference evidence="2 3" key="1">
    <citation type="submission" date="2016-10" db="EMBL/GenBank/DDBJ databases">
        <authorList>
            <person name="Varghese N."/>
            <person name="Submissions S."/>
        </authorList>
    </citation>
    <scope>NUCLEOTIDE SEQUENCE [LARGE SCALE GENOMIC DNA]</scope>
    <source>
        <strain evidence="2 3">CECT 8317</strain>
    </source>
</reference>
<dbReference type="EMBL" id="FNVE01000003">
    <property type="protein sequence ID" value="SEG08099.1"/>
    <property type="molecule type" value="Genomic_DNA"/>
</dbReference>
<dbReference type="Proteomes" id="UP000243518">
    <property type="component" value="Unassembled WGS sequence"/>
</dbReference>
<protein>
    <submittedName>
        <fullName evidence="2">Uncharacterized protein</fullName>
    </submittedName>
</protein>
<sequence length="128" mass="14692">MFNEAEYQTVWWIYLATAAGCWLVWWKLTALTRWWLIREPLCLAMAVLLFTPVSVEADGTWMAPATLIYLLDTFLSTGENQSRVLGELSLVMTLAFACYVPVAAVRLAVQRWWRRRHPQEDEPAAADA</sequence>
<organism evidence="2 3">
    <name type="scientific">Halopseudomonas aestusnigri</name>
    <dbReference type="NCBI Taxonomy" id="857252"/>
    <lineage>
        <taxon>Bacteria</taxon>
        <taxon>Pseudomonadati</taxon>
        <taxon>Pseudomonadota</taxon>
        <taxon>Gammaproteobacteria</taxon>
        <taxon>Pseudomonadales</taxon>
        <taxon>Pseudomonadaceae</taxon>
        <taxon>Halopseudomonas</taxon>
    </lineage>
</organism>
<evidence type="ECO:0000256" key="1">
    <source>
        <dbReference type="SAM" id="Phobius"/>
    </source>
</evidence>
<keyword evidence="1" id="KW-0472">Membrane</keyword>
<feature type="transmembrane region" description="Helical" evidence="1">
    <location>
        <begin position="41"/>
        <end position="70"/>
    </location>
</feature>
<comment type="caution">
    <text evidence="2">The sequence shown here is derived from an EMBL/GenBank/DDBJ whole genome shotgun (WGS) entry which is preliminary data.</text>
</comment>
<evidence type="ECO:0000313" key="3">
    <source>
        <dbReference type="Proteomes" id="UP000243518"/>
    </source>
</evidence>
<accession>A0AAQ1G676</accession>
<feature type="transmembrane region" description="Helical" evidence="1">
    <location>
        <begin position="90"/>
        <end position="109"/>
    </location>
</feature>